<dbReference type="RefSeq" id="WP_163495906.1">
    <property type="nucleotide sequence ID" value="NZ_CP048711.1"/>
</dbReference>
<dbReference type="InterPro" id="IPR011059">
    <property type="entry name" value="Metal-dep_hydrolase_composite"/>
</dbReference>
<dbReference type="Gene3D" id="3.30.110.90">
    <property type="entry name" value="Amidohydrolase"/>
    <property type="match status" value="1"/>
</dbReference>
<evidence type="ECO:0000313" key="3">
    <source>
        <dbReference type="Proteomes" id="UP000477680"/>
    </source>
</evidence>
<reference evidence="2 3" key="1">
    <citation type="submission" date="2020-02" db="EMBL/GenBank/DDBJ databases">
        <title>Genome sequencing for Kineobactrum sp. M2.</title>
        <authorList>
            <person name="Park S.-J."/>
        </authorList>
    </citation>
    <scope>NUCLEOTIDE SEQUENCE [LARGE SCALE GENOMIC DNA]</scope>
    <source>
        <strain evidence="2 3">M2</strain>
    </source>
</reference>
<dbReference type="SUPFAM" id="SSF51556">
    <property type="entry name" value="Metallo-dependent hydrolases"/>
    <property type="match status" value="1"/>
</dbReference>
<dbReference type="Proteomes" id="UP000477680">
    <property type="component" value="Chromosome"/>
</dbReference>
<dbReference type="Pfam" id="PF01979">
    <property type="entry name" value="Amidohydro_1"/>
    <property type="match status" value="1"/>
</dbReference>
<organism evidence="2 3">
    <name type="scientific">Kineobactrum salinum</name>
    <dbReference type="NCBI Taxonomy" id="2708301"/>
    <lineage>
        <taxon>Bacteria</taxon>
        <taxon>Pseudomonadati</taxon>
        <taxon>Pseudomonadota</taxon>
        <taxon>Gammaproteobacteria</taxon>
        <taxon>Cellvibrionales</taxon>
        <taxon>Halieaceae</taxon>
        <taxon>Kineobactrum</taxon>
    </lineage>
</organism>
<dbReference type="Gene3D" id="2.30.40.10">
    <property type="entry name" value="Urease, subunit C, domain 1"/>
    <property type="match status" value="1"/>
</dbReference>
<dbReference type="EMBL" id="CP048711">
    <property type="protein sequence ID" value="QIB66472.1"/>
    <property type="molecule type" value="Genomic_DNA"/>
</dbReference>
<keyword evidence="2" id="KW-0378">Hydrolase</keyword>
<evidence type="ECO:0000313" key="2">
    <source>
        <dbReference type="EMBL" id="QIB66472.1"/>
    </source>
</evidence>
<dbReference type="InterPro" id="IPR032466">
    <property type="entry name" value="Metal_Hydrolase"/>
</dbReference>
<sequence>MTLSISASHGAPEVPDSQLYTYLNIIDGTGAALQRDMGLLVVDGRIQALAPMAEIDIGTDQGTEIIDASGLFALPGLIDSHVHLATTPEEDRADELLRRQLYGGITSVRDMAGDVRILAGLARNTRLQQMEGPDVHYAALMAGASFFDDPRPAASSRGGKAGAVPWMQAIDTDTDIVQAVALARGTSASAIKIYANLPAAEVTRIATEAHRQNIKVWAHSMVFPALPREVVAAGVDVISHVCRLVFEATDQRPAQYQHKVVPAYQQIDPDDPRIVAVFDEMASRGTILDATLAMYFRQAQAFEDAAGQPDDYKGCTPDFAANLTRIAHQRGVPVATGTDFFNDPDDPWPGLLQELALLREHAGMTPLEIIRSATQIGARTLGIEQETGTLEIGKRADIILLQRDPLQSFANFHSLVLTVKNGRQYPRQEFDPAAAGFPVLQ</sequence>
<keyword evidence="3" id="KW-1185">Reference proteome</keyword>
<dbReference type="Gene3D" id="1.20.58.520">
    <property type="entry name" value="Amidohydrolase"/>
    <property type="match status" value="1"/>
</dbReference>
<feature type="domain" description="Amidohydrolase-related" evidence="1">
    <location>
        <begin position="73"/>
        <end position="423"/>
    </location>
</feature>
<accession>A0A6C0U2S5</accession>
<dbReference type="PANTHER" id="PTHR43135">
    <property type="entry name" value="ALPHA-D-RIBOSE 1-METHYLPHOSPHONATE 5-TRIPHOSPHATE DIPHOSPHATASE"/>
    <property type="match status" value="1"/>
</dbReference>
<dbReference type="InterPro" id="IPR006680">
    <property type="entry name" value="Amidohydro-rel"/>
</dbReference>
<dbReference type="AlphaFoldDB" id="A0A6C0U2S5"/>
<proteinExistence type="predicted"/>
<dbReference type="Gene3D" id="3.40.50.10910">
    <property type="entry name" value="Amidohydrolase"/>
    <property type="match status" value="1"/>
</dbReference>
<evidence type="ECO:0000259" key="1">
    <source>
        <dbReference type="Pfam" id="PF01979"/>
    </source>
</evidence>
<dbReference type="KEGG" id="kim:G3T16_14755"/>
<dbReference type="PANTHER" id="PTHR43135:SF3">
    <property type="entry name" value="ALPHA-D-RIBOSE 1-METHYLPHOSPHONATE 5-TRIPHOSPHATE DIPHOSPHATASE"/>
    <property type="match status" value="1"/>
</dbReference>
<gene>
    <name evidence="2" type="ORF">G3T16_14755</name>
</gene>
<dbReference type="GO" id="GO:0016810">
    <property type="term" value="F:hydrolase activity, acting on carbon-nitrogen (but not peptide) bonds"/>
    <property type="evidence" value="ECO:0007669"/>
    <property type="project" value="InterPro"/>
</dbReference>
<dbReference type="InterPro" id="IPR051781">
    <property type="entry name" value="Metallo-dep_Hydrolase"/>
</dbReference>
<dbReference type="SUPFAM" id="SSF51338">
    <property type="entry name" value="Composite domain of metallo-dependent hydrolases"/>
    <property type="match status" value="1"/>
</dbReference>
<protein>
    <submittedName>
        <fullName evidence="2">Amidohydrolase family protein</fullName>
    </submittedName>
</protein>
<name>A0A6C0U2S5_9GAMM</name>